<dbReference type="RefSeq" id="WP_344626984.1">
    <property type="nucleotide sequence ID" value="NZ_BAAALD010000085.1"/>
</dbReference>
<dbReference type="Proteomes" id="UP001499987">
    <property type="component" value="Unassembled WGS sequence"/>
</dbReference>
<sequence>MADTALVLGGGGTLGGAWEIGVLAGLAEAGADPTGTDTVIGTSAGAVLGARLTAGAHPVQLLAGELAGTPAVAVRVTAAQTARFLWAALAARDPERSVRRLGRAALAARTVPESEVLAAITTLLDGVHDWPDRDLRLASVEAATGRLAVFDASSGVPLPQAVAASCAVPVLWPPVSVAGRRWMDGGTRSTTNVHLARGHRRVLALSPVPRAVGPHPHAEAQGAELAAEGAEVLVLTPDADARRAIGRNLLDASRRAAVAEAGRRQGAARAGAVAALLNR</sequence>
<dbReference type="PANTHER" id="PTHR14226:SF57">
    <property type="entry name" value="BLR7027 PROTEIN"/>
    <property type="match status" value="1"/>
</dbReference>
<accession>A0ABN1U262</accession>
<dbReference type="Pfam" id="PF01734">
    <property type="entry name" value="Patatin"/>
    <property type="match status" value="1"/>
</dbReference>
<dbReference type="InterPro" id="IPR016035">
    <property type="entry name" value="Acyl_Trfase/lysoPLipase"/>
</dbReference>
<protein>
    <submittedName>
        <fullName evidence="6">Patatin-like phospholipase family protein</fullName>
    </submittedName>
</protein>
<comment type="caution">
    <text evidence="4">Lacks conserved residue(s) required for the propagation of feature annotation.</text>
</comment>
<evidence type="ECO:0000256" key="2">
    <source>
        <dbReference type="ARBA" id="ARBA00022963"/>
    </source>
</evidence>
<keyword evidence="7" id="KW-1185">Reference proteome</keyword>
<organism evidence="6 7">
    <name type="scientific">Kitasatospora arboriphila</name>
    <dbReference type="NCBI Taxonomy" id="258052"/>
    <lineage>
        <taxon>Bacteria</taxon>
        <taxon>Bacillati</taxon>
        <taxon>Actinomycetota</taxon>
        <taxon>Actinomycetes</taxon>
        <taxon>Kitasatosporales</taxon>
        <taxon>Streptomycetaceae</taxon>
        <taxon>Kitasatospora</taxon>
    </lineage>
</organism>
<dbReference type="Gene3D" id="3.40.1090.10">
    <property type="entry name" value="Cytosolic phospholipase A2 catalytic domain"/>
    <property type="match status" value="2"/>
</dbReference>
<dbReference type="InterPro" id="IPR002641">
    <property type="entry name" value="PNPLA_dom"/>
</dbReference>
<evidence type="ECO:0000256" key="3">
    <source>
        <dbReference type="ARBA" id="ARBA00023098"/>
    </source>
</evidence>
<keyword evidence="3 4" id="KW-0443">Lipid metabolism</keyword>
<evidence type="ECO:0000256" key="4">
    <source>
        <dbReference type="PROSITE-ProRule" id="PRU01161"/>
    </source>
</evidence>
<evidence type="ECO:0000313" key="6">
    <source>
        <dbReference type="EMBL" id="GAA1112265.1"/>
    </source>
</evidence>
<feature type="short sequence motif" description="GXSXG" evidence="4">
    <location>
        <begin position="41"/>
        <end position="45"/>
    </location>
</feature>
<dbReference type="SUPFAM" id="SSF52151">
    <property type="entry name" value="FabD/lysophospholipase-like"/>
    <property type="match status" value="1"/>
</dbReference>
<keyword evidence="1 4" id="KW-0378">Hydrolase</keyword>
<dbReference type="EMBL" id="BAAALD010000085">
    <property type="protein sequence ID" value="GAA1112265.1"/>
    <property type="molecule type" value="Genomic_DNA"/>
</dbReference>
<feature type="active site" description="Nucleophile" evidence="4">
    <location>
        <position position="43"/>
    </location>
</feature>
<evidence type="ECO:0000256" key="1">
    <source>
        <dbReference type="ARBA" id="ARBA00022801"/>
    </source>
</evidence>
<comment type="caution">
    <text evidence="6">The sequence shown here is derived from an EMBL/GenBank/DDBJ whole genome shotgun (WGS) entry which is preliminary data.</text>
</comment>
<feature type="active site" description="Proton acceptor" evidence="4">
    <location>
        <position position="184"/>
    </location>
</feature>
<evidence type="ECO:0000313" key="7">
    <source>
        <dbReference type="Proteomes" id="UP001499987"/>
    </source>
</evidence>
<dbReference type="PROSITE" id="PS51635">
    <property type="entry name" value="PNPLA"/>
    <property type="match status" value="1"/>
</dbReference>
<proteinExistence type="predicted"/>
<feature type="domain" description="PNPLA" evidence="5">
    <location>
        <begin position="7"/>
        <end position="197"/>
    </location>
</feature>
<keyword evidence="2 4" id="KW-0442">Lipid degradation</keyword>
<gene>
    <name evidence="6" type="ORF">GCM10009663_61660</name>
</gene>
<reference evidence="6 7" key="1">
    <citation type="journal article" date="2019" name="Int. J. Syst. Evol. Microbiol.">
        <title>The Global Catalogue of Microorganisms (GCM) 10K type strain sequencing project: providing services to taxonomists for standard genome sequencing and annotation.</title>
        <authorList>
            <consortium name="The Broad Institute Genomics Platform"/>
            <consortium name="The Broad Institute Genome Sequencing Center for Infectious Disease"/>
            <person name="Wu L."/>
            <person name="Ma J."/>
        </authorList>
    </citation>
    <scope>NUCLEOTIDE SEQUENCE [LARGE SCALE GENOMIC DNA]</scope>
    <source>
        <strain evidence="6 7">JCM 13002</strain>
    </source>
</reference>
<feature type="short sequence motif" description="DGA/G" evidence="4">
    <location>
        <begin position="184"/>
        <end position="186"/>
    </location>
</feature>
<name>A0ABN1U262_9ACTN</name>
<dbReference type="PANTHER" id="PTHR14226">
    <property type="entry name" value="NEUROPATHY TARGET ESTERASE/SWISS CHEESE D.MELANOGASTER"/>
    <property type="match status" value="1"/>
</dbReference>
<evidence type="ECO:0000259" key="5">
    <source>
        <dbReference type="PROSITE" id="PS51635"/>
    </source>
</evidence>
<dbReference type="InterPro" id="IPR050301">
    <property type="entry name" value="NTE"/>
</dbReference>